<dbReference type="EMBL" id="SDAQ01000141">
    <property type="protein sequence ID" value="KAI3534777.1"/>
    <property type="molecule type" value="Genomic_DNA"/>
</dbReference>
<dbReference type="OrthoDB" id="10651182at2759"/>
<keyword evidence="3" id="KW-1185">Reference proteome</keyword>
<organism evidence="2 3">
    <name type="scientific">Colletotrichum abscissum</name>
    <dbReference type="NCBI Taxonomy" id="1671311"/>
    <lineage>
        <taxon>Eukaryota</taxon>
        <taxon>Fungi</taxon>
        <taxon>Dikarya</taxon>
        <taxon>Ascomycota</taxon>
        <taxon>Pezizomycotina</taxon>
        <taxon>Sordariomycetes</taxon>
        <taxon>Hypocreomycetidae</taxon>
        <taxon>Glomerellales</taxon>
        <taxon>Glomerellaceae</taxon>
        <taxon>Colletotrichum</taxon>
        <taxon>Colletotrichum acutatum species complex</taxon>
    </lineage>
</organism>
<evidence type="ECO:0000313" key="2">
    <source>
        <dbReference type="EMBL" id="KAI3534777.1"/>
    </source>
</evidence>
<feature type="compositionally biased region" description="Low complexity" evidence="1">
    <location>
        <begin position="57"/>
        <end position="67"/>
    </location>
</feature>
<comment type="caution">
    <text evidence="2">The sequence shown here is derived from an EMBL/GenBank/DDBJ whole genome shotgun (WGS) entry which is preliminary data.</text>
</comment>
<protein>
    <submittedName>
        <fullName evidence="2">Uncharacterized protein</fullName>
    </submittedName>
</protein>
<feature type="region of interest" description="Disordered" evidence="1">
    <location>
        <begin position="247"/>
        <end position="281"/>
    </location>
</feature>
<dbReference type="AlphaFoldDB" id="A0A9P9X3U1"/>
<dbReference type="Proteomes" id="UP001056436">
    <property type="component" value="Unassembled WGS sequence"/>
</dbReference>
<gene>
    <name evidence="2" type="ORF">CABS02_13105</name>
</gene>
<evidence type="ECO:0000256" key="1">
    <source>
        <dbReference type="SAM" id="MobiDB-lite"/>
    </source>
</evidence>
<proteinExistence type="predicted"/>
<reference evidence="2" key="1">
    <citation type="submission" date="2019-01" db="EMBL/GenBank/DDBJ databases">
        <title>Colletotrichum abscissum LGMF1257.</title>
        <authorList>
            <person name="Baroncelli R."/>
        </authorList>
    </citation>
    <scope>NUCLEOTIDE SEQUENCE</scope>
    <source>
        <strain evidence="2">Ca142</strain>
    </source>
</reference>
<evidence type="ECO:0000313" key="3">
    <source>
        <dbReference type="Proteomes" id="UP001056436"/>
    </source>
</evidence>
<name>A0A9P9X3U1_9PEZI</name>
<sequence length="281" mass="31155">MVSSNSAVVVDTELRRYGSCRPPDSLYIKGFLIAGDAHESKALCWGLNYLYRNDASISSPSSEQPPSLKQRRPSRSLPMGMVTDATSIRLTGNAVGQSEVRCVVGGKADTTGWRLCWSSLRLMAVNTMASDSASAIDCQIRSALVSTGAFRARPRLLLMNPGNPSGIMGRGRRSSRHGLKIRNSRPQEMMLSWGPFPSKSPRIREYARTIIRRWLARVKPFPAHYTGLVVAWGITWPALRNRQTGRDRTLDSIKPNDISDKPIISQWNKHQPGGYSDIDSV</sequence>
<feature type="region of interest" description="Disordered" evidence="1">
    <location>
        <begin position="57"/>
        <end position="79"/>
    </location>
</feature>
<accession>A0A9P9X3U1</accession>